<accession>A0A1D7YAK2</accession>
<evidence type="ECO:0000313" key="3">
    <source>
        <dbReference type="Proteomes" id="UP000094960"/>
    </source>
</evidence>
<dbReference type="KEGG" id="spun:BFF78_17720"/>
<feature type="region of interest" description="Disordered" evidence="1">
    <location>
        <begin position="1"/>
        <end position="22"/>
    </location>
</feature>
<sequence length="86" mass="9346">MKILSLPMPSAIDSTEQDQEPTAAELNAIAAETPLIEAEVELLDVRIALMDRTPSELDKRRLRKALHRVLTARAALANRAVSGEAA</sequence>
<dbReference type="InterPro" id="IPR046251">
    <property type="entry name" value="DUF6284"/>
</dbReference>
<dbReference type="Pfam" id="PF19801">
    <property type="entry name" value="DUF6284"/>
    <property type="match status" value="1"/>
</dbReference>
<organism evidence="2 3">
    <name type="scientific">Streptomyces fodineus</name>
    <dbReference type="NCBI Taxonomy" id="1904616"/>
    <lineage>
        <taxon>Bacteria</taxon>
        <taxon>Bacillati</taxon>
        <taxon>Actinomycetota</taxon>
        <taxon>Actinomycetes</taxon>
        <taxon>Kitasatosporales</taxon>
        <taxon>Streptomycetaceae</taxon>
        <taxon>Streptomyces</taxon>
    </lineage>
</organism>
<dbReference type="RefSeq" id="WP_069779245.1">
    <property type="nucleotide sequence ID" value="NZ_CP017248.1"/>
</dbReference>
<dbReference type="AlphaFoldDB" id="A0A1D7YAK2"/>
<dbReference type="EMBL" id="CP017248">
    <property type="protein sequence ID" value="AOR32655.1"/>
    <property type="molecule type" value="Genomic_DNA"/>
</dbReference>
<evidence type="ECO:0008006" key="4">
    <source>
        <dbReference type="Google" id="ProtNLM"/>
    </source>
</evidence>
<proteinExistence type="predicted"/>
<protein>
    <recommendedName>
        <fullName evidence="4">50S ribosomal protein L29</fullName>
    </recommendedName>
</protein>
<keyword evidence="3" id="KW-1185">Reference proteome</keyword>
<name>A0A1D7YAK2_9ACTN</name>
<gene>
    <name evidence="2" type="ORF">BFF78_17720</name>
</gene>
<evidence type="ECO:0000313" key="2">
    <source>
        <dbReference type="EMBL" id="AOR32655.1"/>
    </source>
</evidence>
<evidence type="ECO:0000256" key="1">
    <source>
        <dbReference type="SAM" id="MobiDB-lite"/>
    </source>
</evidence>
<dbReference type="Proteomes" id="UP000094960">
    <property type="component" value="Chromosome"/>
</dbReference>
<reference evidence="3" key="1">
    <citation type="submission" date="2016-09" db="EMBL/GenBank/DDBJ databases">
        <title>Streptomyces puniciscabiei strain:TW1S1 Genome sequencing and assembly.</title>
        <authorList>
            <person name="Kim M.-K."/>
            <person name="Kim S.B."/>
        </authorList>
    </citation>
    <scope>NUCLEOTIDE SEQUENCE [LARGE SCALE GENOMIC DNA]</scope>
    <source>
        <strain evidence="3">TW1S1</strain>
    </source>
</reference>